<comment type="caution">
    <text evidence="2">The sequence shown here is derived from an EMBL/GenBank/DDBJ whole genome shotgun (WGS) entry which is preliminary data.</text>
</comment>
<reference evidence="2" key="2">
    <citation type="submission" date="2023-07" db="EMBL/GenBank/DDBJ databases">
        <authorList>
            <consortium name="Lawrence Berkeley National Laboratory"/>
            <person name="Haridas S."/>
            <person name="Hensen N."/>
            <person name="Bonometti L."/>
            <person name="Westerberg I."/>
            <person name="Brannstrom I.O."/>
            <person name="Guillou S."/>
            <person name="Cros-Aarteil S."/>
            <person name="Calhoun S."/>
            <person name="Kuo A."/>
            <person name="Mondo S."/>
            <person name="Pangilinan J."/>
            <person name="Riley R."/>
            <person name="LaButti K."/>
            <person name="Andreopoulos B."/>
            <person name="Lipzen A."/>
            <person name="Chen C."/>
            <person name="Yanf M."/>
            <person name="Daum C."/>
            <person name="Ng V."/>
            <person name="Clum A."/>
            <person name="Steindorff A."/>
            <person name="Ohm R."/>
            <person name="Martin F."/>
            <person name="Silar P."/>
            <person name="Natvig D."/>
            <person name="Lalanne C."/>
            <person name="Gautier V."/>
            <person name="Ament-velasquez S.L."/>
            <person name="Kruys A."/>
            <person name="Hutchinson M.I."/>
            <person name="Powell A.J."/>
            <person name="Barry K."/>
            <person name="Miller A.N."/>
            <person name="Grigoriev I.V."/>
            <person name="Debuchy R."/>
            <person name="Gladieux P."/>
            <person name="Thoren M.H."/>
            <person name="Johannesson H."/>
        </authorList>
    </citation>
    <scope>NUCLEOTIDE SEQUENCE</scope>
    <source>
        <strain evidence="2">FGSC 1904</strain>
    </source>
</reference>
<feature type="compositionally biased region" description="Basic residues" evidence="1">
    <location>
        <begin position="222"/>
        <end position="234"/>
    </location>
</feature>
<dbReference type="Proteomes" id="UP001281003">
    <property type="component" value="Unassembled WGS sequence"/>
</dbReference>
<keyword evidence="3" id="KW-1185">Reference proteome</keyword>
<evidence type="ECO:0000313" key="3">
    <source>
        <dbReference type="Proteomes" id="UP001281003"/>
    </source>
</evidence>
<feature type="compositionally biased region" description="Acidic residues" evidence="1">
    <location>
        <begin position="306"/>
        <end position="320"/>
    </location>
</feature>
<feature type="region of interest" description="Disordered" evidence="1">
    <location>
        <begin position="290"/>
        <end position="320"/>
    </location>
</feature>
<proteinExistence type="predicted"/>
<accession>A0AAE0UE43</accession>
<feature type="region of interest" description="Disordered" evidence="1">
    <location>
        <begin position="201"/>
        <end position="234"/>
    </location>
</feature>
<name>A0AAE0UE43_SORBR</name>
<evidence type="ECO:0000313" key="2">
    <source>
        <dbReference type="EMBL" id="KAK3400866.1"/>
    </source>
</evidence>
<organism evidence="2 3">
    <name type="scientific">Sordaria brevicollis</name>
    <dbReference type="NCBI Taxonomy" id="83679"/>
    <lineage>
        <taxon>Eukaryota</taxon>
        <taxon>Fungi</taxon>
        <taxon>Dikarya</taxon>
        <taxon>Ascomycota</taxon>
        <taxon>Pezizomycotina</taxon>
        <taxon>Sordariomycetes</taxon>
        <taxon>Sordariomycetidae</taxon>
        <taxon>Sordariales</taxon>
        <taxon>Sordariaceae</taxon>
        <taxon>Sordaria</taxon>
    </lineage>
</organism>
<dbReference type="EMBL" id="JAUTDP010000003">
    <property type="protein sequence ID" value="KAK3400866.1"/>
    <property type="molecule type" value="Genomic_DNA"/>
</dbReference>
<gene>
    <name evidence="2" type="ORF">B0T20DRAFT_390724</name>
</gene>
<evidence type="ECO:0000256" key="1">
    <source>
        <dbReference type="SAM" id="MobiDB-lite"/>
    </source>
</evidence>
<feature type="compositionally biased region" description="Basic and acidic residues" evidence="1">
    <location>
        <begin position="211"/>
        <end position="221"/>
    </location>
</feature>
<dbReference type="AlphaFoldDB" id="A0AAE0UE43"/>
<reference evidence="2" key="1">
    <citation type="journal article" date="2023" name="Mol. Phylogenet. Evol.">
        <title>Genome-scale phylogeny and comparative genomics of the fungal order Sordariales.</title>
        <authorList>
            <person name="Hensen N."/>
            <person name="Bonometti L."/>
            <person name="Westerberg I."/>
            <person name="Brannstrom I.O."/>
            <person name="Guillou S."/>
            <person name="Cros-Aarteil S."/>
            <person name="Calhoun S."/>
            <person name="Haridas S."/>
            <person name="Kuo A."/>
            <person name="Mondo S."/>
            <person name="Pangilinan J."/>
            <person name="Riley R."/>
            <person name="LaButti K."/>
            <person name="Andreopoulos B."/>
            <person name="Lipzen A."/>
            <person name="Chen C."/>
            <person name="Yan M."/>
            <person name="Daum C."/>
            <person name="Ng V."/>
            <person name="Clum A."/>
            <person name="Steindorff A."/>
            <person name="Ohm R.A."/>
            <person name="Martin F."/>
            <person name="Silar P."/>
            <person name="Natvig D.O."/>
            <person name="Lalanne C."/>
            <person name="Gautier V."/>
            <person name="Ament-Velasquez S.L."/>
            <person name="Kruys A."/>
            <person name="Hutchinson M.I."/>
            <person name="Powell A.J."/>
            <person name="Barry K."/>
            <person name="Miller A.N."/>
            <person name="Grigoriev I.V."/>
            <person name="Debuchy R."/>
            <person name="Gladieux P."/>
            <person name="Hiltunen Thoren M."/>
            <person name="Johannesson H."/>
        </authorList>
    </citation>
    <scope>NUCLEOTIDE SEQUENCE</scope>
    <source>
        <strain evidence="2">FGSC 1904</strain>
    </source>
</reference>
<sequence>MCCLWPPSLTELMEIPEIAVGTVQKSSRNMYTSIDRSLRASAIDARLSRINNIITSFFGEPLIATLFVIPSIHASFSHLENNLKDNTYLQKLYNYCYQSTTRLNNLTSDTIWTIQHAMDKSTTQHAMDNSPPTVDPYQHLGAWAQMLDNKNHFLWTVFPAPAPAPAAPSPVYTPEEESYLKFVAHYPIPEIELEEVRTNFPHVLAPPPPPKPERPLSDAAKKNLRKKRQRERRRWRPVVTNERSLYVPTGGPIMPVVFSSEEAARGWHPELAPHLLVNYPLFGEDAYGTSRELAAAQSDEQKVEEEKEEKEEEKVEEEEK</sequence>
<protein>
    <submittedName>
        <fullName evidence="2">Uncharacterized protein</fullName>
    </submittedName>
</protein>